<dbReference type="Gene3D" id="2.60.120.1440">
    <property type="match status" value="1"/>
</dbReference>
<evidence type="ECO:0000313" key="4">
    <source>
        <dbReference type="Proteomes" id="UP001234798"/>
    </source>
</evidence>
<accession>A0ABY9M6B0</accession>
<evidence type="ECO:0000259" key="2">
    <source>
        <dbReference type="Pfam" id="PF16220"/>
    </source>
</evidence>
<dbReference type="PIRSF" id="PIRSF018266">
    <property type="entry name" value="FecR"/>
    <property type="match status" value="1"/>
</dbReference>
<dbReference type="PANTHER" id="PTHR30273">
    <property type="entry name" value="PERIPLASMIC SIGNAL SENSOR AND SIGMA FACTOR ACTIVATOR FECR-RELATED"/>
    <property type="match status" value="1"/>
</dbReference>
<feature type="domain" description="FecR N-terminal" evidence="2">
    <location>
        <begin position="19"/>
        <end position="58"/>
    </location>
</feature>
<dbReference type="RefSeq" id="WP_306945714.1">
    <property type="nucleotide sequence ID" value="NZ_CP132976.1"/>
</dbReference>
<keyword evidence="4" id="KW-1185">Reference proteome</keyword>
<proteinExistence type="predicted"/>
<evidence type="ECO:0000313" key="3">
    <source>
        <dbReference type="EMBL" id="WMD21733.1"/>
    </source>
</evidence>
<dbReference type="InterPro" id="IPR032623">
    <property type="entry name" value="FecR_N"/>
</dbReference>
<protein>
    <submittedName>
        <fullName evidence="3">FecR domain-containing protein</fullName>
    </submittedName>
</protein>
<organism evidence="3 4">
    <name type="scientific">Achromobacter seleniivolatilans</name>
    <dbReference type="NCBI Taxonomy" id="3047478"/>
    <lineage>
        <taxon>Bacteria</taxon>
        <taxon>Pseudomonadati</taxon>
        <taxon>Pseudomonadota</taxon>
        <taxon>Betaproteobacteria</taxon>
        <taxon>Burkholderiales</taxon>
        <taxon>Alcaligenaceae</taxon>
        <taxon>Achromobacter</taxon>
    </lineage>
</organism>
<gene>
    <name evidence="3" type="ORF">RAS12_04975</name>
</gene>
<dbReference type="Pfam" id="PF16220">
    <property type="entry name" value="DUF4880"/>
    <property type="match status" value="1"/>
</dbReference>
<name>A0ABY9M6B0_9BURK</name>
<dbReference type="EMBL" id="CP132976">
    <property type="protein sequence ID" value="WMD21733.1"/>
    <property type="molecule type" value="Genomic_DNA"/>
</dbReference>
<dbReference type="InterPro" id="IPR006860">
    <property type="entry name" value="FecR"/>
</dbReference>
<dbReference type="Proteomes" id="UP001234798">
    <property type="component" value="Chromosome"/>
</dbReference>
<reference evidence="3 4" key="1">
    <citation type="submission" date="2023-08" db="EMBL/GenBank/DDBJ databases">
        <title>Achromobacter seleniivolatilans sp. nov., isolated from seleniferous soil.</title>
        <authorList>
            <person name="Zhang S."/>
            <person name="Li K."/>
            <person name="Peng J."/>
            <person name="Zhao Q."/>
            <person name="Wang H."/>
            <person name="Guo Y."/>
        </authorList>
    </citation>
    <scope>NUCLEOTIDE SEQUENCE [LARGE SCALE GENOMIC DNA]</scope>
    <source>
        <strain evidence="3 4">R39</strain>
    </source>
</reference>
<sequence length="328" mass="35714">MSTPQSSAVLRSRPRVVAAATDWLICLQCEPTPGDLARWQAWRSSSPDHEVAWQRVTAMAQALDAQAAKLPGAAATQVLEQVSQSQAGRRRLLLALLGVSAAGAAVIATGEPAPWRVWTAAYRTGVGERRMLTLADGTRLMLNTRSAIDTRFDAQARRIELVEGEIWVESGHDAAGRPLIIETRSGFVSPIGTRFTVRQLGGEAETHVAVLDGAVRIQPRQGGIALQLNRGERTAFDAHGVDAAQPSATNADAWVNGMLFADDWRLDDFLAELGRYRRGFLRCDPAVAALRVTGAFPLQDTDKVLRLIERILPVRVHTRTAYWVTVGP</sequence>
<feature type="domain" description="FecR protein" evidence="1">
    <location>
        <begin position="121"/>
        <end position="216"/>
    </location>
</feature>
<dbReference type="Pfam" id="PF04773">
    <property type="entry name" value="FecR"/>
    <property type="match status" value="1"/>
</dbReference>
<evidence type="ECO:0000259" key="1">
    <source>
        <dbReference type="Pfam" id="PF04773"/>
    </source>
</evidence>
<dbReference type="InterPro" id="IPR012373">
    <property type="entry name" value="Ferrdict_sens_TM"/>
</dbReference>
<dbReference type="PANTHER" id="PTHR30273:SF2">
    <property type="entry name" value="PROTEIN FECR"/>
    <property type="match status" value="1"/>
</dbReference>